<sequence length="75" mass="9175">MKRLQFRILDHQTPVGCYRFEVQKRSPFLWIFPGWWRFVNSFHTQDQAIETVQKAEDEFNRSQGLPIEIYRICLK</sequence>
<protein>
    <submittedName>
        <fullName evidence="1">Uncharacterized protein</fullName>
    </submittedName>
</protein>
<evidence type="ECO:0000313" key="2">
    <source>
        <dbReference type="Proteomes" id="UP000239576"/>
    </source>
</evidence>
<organism evidence="1 2">
    <name type="scientific">Stenomitos frigidus ULC18</name>
    <dbReference type="NCBI Taxonomy" id="2107698"/>
    <lineage>
        <taxon>Bacteria</taxon>
        <taxon>Bacillati</taxon>
        <taxon>Cyanobacteriota</taxon>
        <taxon>Cyanophyceae</taxon>
        <taxon>Leptolyngbyales</taxon>
        <taxon>Leptolyngbyaceae</taxon>
        <taxon>Stenomitos</taxon>
    </lineage>
</organism>
<keyword evidence="2" id="KW-1185">Reference proteome</keyword>
<dbReference type="AlphaFoldDB" id="A0A2T1EB09"/>
<dbReference type="RefSeq" id="WP_106256181.1">
    <property type="nucleotide sequence ID" value="NZ_CAWNSW010000007.1"/>
</dbReference>
<evidence type="ECO:0000313" key="1">
    <source>
        <dbReference type="EMBL" id="PSB29900.1"/>
    </source>
</evidence>
<accession>A0A2T1EB09</accession>
<reference evidence="1 2" key="2">
    <citation type="submission" date="2018-03" db="EMBL/GenBank/DDBJ databases">
        <title>The ancient ancestry and fast evolution of plastids.</title>
        <authorList>
            <person name="Moore K.R."/>
            <person name="Magnabosco C."/>
            <person name="Momper L."/>
            <person name="Gold D.A."/>
            <person name="Bosak T."/>
            <person name="Fournier G.P."/>
        </authorList>
    </citation>
    <scope>NUCLEOTIDE SEQUENCE [LARGE SCALE GENOMIC DNA]</scope>
    <source>
        <strain evidence="1 2">ULC18</strain>
    </source>
</reference>
<reference evidence="2" key="1">
    <citation type="submission" date="2018-02" db="EMBL/GenBank/DDBJ databases">
        <authorList>
            <person name="Moore K."/>
            <person name="Momper L."/>
        </authorList>
    </citation>
    <scope>NUCLEOTIDE SEQUENCE [LARGE SCALE GENOMIC DNA]</scope>
    <source>
        <strain evidence="2">ULC18</strain>
    </source>
</reference>
<dbReference type="EMBL" id="PVWK01000057">
    <property type="protein sequence ID" value="PSB29900.1"/>
    <property type="molecule type" value="Genomic_DNA"/>
</dbReference>
<comment type="caution">
    <text evidence="1">The sequence shown here is derived from an EMBL/GenBank/DDBJ whole genome shotgun (WGS) entry which is preliminary data.</text>
</comment>
<name>A0A2T1EB09_9CYAN</name>
<proteinExistence type="predicted"/>
<gene>
    <name evidence="1" type="ORF">C7B82_10125</name>
</gene>
<dbReference type="Proteomes" id="UP000239576">
    <property type="component" value="Unassembled WGS sequence"/>
</dbReference>